<keyword evidence="1" id="KW-1133">Transmembrane helix</keyword>
<evidence type="ECO:0000313" key="3">
    <source>
        <dbReference type="EMBL" id="OJG91010.1"/>
    </source>
</evidence>
<dbReference type="OrthoDB" id="2181052at2"/>
<dbReference type="NCBIfam" id="TIGR01218">
    <property type="entry name" value="Gpos_tandem_5TM"/>
    <property type="match status" value="1"/>
</dbReference>
<feature type="transmembrane region" description="Helical" evidence="1">
    <location>
        <begin position="66"/>
        <end position="88"/>
    </location>
</feature>
<dbReference type="Proteomes" id="UP000065511">
    <property type="component" value="Chromosome"/>
</dbReference>
<keyword evidence="1" id="KW-0472">Membrane</keyword>
<dbReference type="Pfam" id="PF04276">
    <property type="entry name" value="DUF443"/>
    <property type="match status" value="1"/>
</dbReference>
<organism evidence="3 5">
    <name type="scientific">Enterococcus silesiacus</name>
    <dbReference type="NCBI Taxonomy" id="332949"/>
    <lineage>
        <taxon>Bacteria</taxon>
        <taxon>Bacillati</taxon>
        <taxon>Bacillota</taxon>
        <taxon>Bacilli</taxon>
        <taxon>Lactobacillales</taxon>
        <taxon>Enterococcaceae</taxon>
        <taxon>Enterococcus</taxon>
    </lineage>
</organism>
<keyword evidence="1" id="KW-0812">Transmembrane</keyword>
<dbReference type="EMBL" id="JXLC01000017">
    <property type="protein sequence ID" value="OJG91010.1"/>
    <property type="molecule type" value="Genomic_DNA"/>
</dbReference>
<name>A0A0S3K738_9ENTE</name>
<evidence type="ECO:0000313" key="2">
    <source>
        <dbReference type="EMBL" id="ALS00067.1"/>
    </source>
</evidence>
<keyword evidence="4" id="KW-1185">Reference proteome</keyword>
<dbReference type="InterPro" id="IPR005915">
    <property type="entry name" value="Tandem_5TM"/>
</dbReference>
<feature type="transmembrane region" description="Helical" evidence="1">
    <location>
        <begin position="178"/>
        <end position="197"/>
    </location>
</feature>
<protein>
    <recommendedName>
        <fullName evidence="6">DUF443 family protein</fullName>
    </recommendedName>
</protein>
<evidence type="ECO:0000256" key="1">
    <source>
        <dbReference type="SAM" id="Phobius"/>
    </source>
</evidence>
<sequence length="208" mass="24252">MTVYESTNKRYKLAKLDKKCYLLDVDSKKLSWFLPMFVWLLPFKAMEIDKGMFDKLLTNKKAGYGVVQIVVLSILIGRPSTWLINMIFQNITISEIEIRALYLIAVSVLLICYRAATSIFNKHKMKNELGEKRQEIVISIEKESITSYYKRNSLVALLIVFIPIFVTGYISVFYSFDMIVIFIICVLFSLFLNRGYVYPYGSSFYKKE</sequence>
<dbReference type="Proteomes" id="UP000183039">
    <property type="component" value="Unassembled WGS sequence"/>
</dbReference>
<feature type="transmembrane region" description="Helical" evidence="1">
    <location>
        <begin position="154"/>
        <end position="172"/>
    </location>
</feature>
<gene>
    <name evidence="2" type="ORF">ATZ33_01300</name>
    <name evidence="3" type="ORF">RV15_GL001006</name>
</gene>
<evidence type="ECO:0000313" key="5">
    <source>
        <dbReference type="Proteomes" id="UP000183039"/>
    </source>
</evidence>
<accession>A0A0S3K738</accession>
<reference evidence="3 5" key="1">
    <citation type="submission" date="2014-12" db="EMBL/GenBank/DDBJ databases">
        <title>Draft genome sequences of 29 type strains of Enterococci.</title>
        <authorList>
            <person name="Zhong Z."/>
            <person name="Sun Z."/>
            <person name="Liu W."/>
            <person name="Zhang W."/>
            <person name="Zhang H."/>
        </authorList>
    </citation>
    <scope>NUCLEOTIDE SEQUENCE [LARGE SCALE GENOMIC DNA]</scope>
    <source>
        <strain evidence="3 5">DSM 22801</strain>
    </source>
</reference>
<evidence type="ECO:0008006" key="6">
    <source>
        <dbReference type="Google" id="ProtNLM"/>
    </source>
</evidence>
<proteinExistence type="predicted"/>
<dbReference type="RefSeq" id="WP_071878301.1">
    <property type="nucleotide sequence ID" value="NZ_JXLC01000017.1"/>
</dbReference>
<dbReference type="AlphaFoldDB" id="A0A0S3K738"/>
<evidence type="ECO:0000313" key="4">
    <source>
        <dbReference type="Proteomes" id="UP000065511"/>
    </source>
</evidence>
<reference evidence="2 4" key="2">
    <citation type="submission" date="2015-12" db="EMBL/GenBank/DDBJ databases">
        <authorList>
            <person name="Lauer A."/>
            <person name="Humrighouse B."/>
            <person name="Loparev V."/>
            <person name="Shewmaker P.L."/>
            <person name="Whitney A.M."/>
            <person name="McLaughlin R.W."/>
        </authorList>
    </citation>
    <scope>NUCLEOTIDE SEQUENCE [LARGE SCALE GENOMIC DNA]</scope>
    <source>
        <strain evidence="2 4">LMG 23085</strain>
    </source>
</reference>
<feature type="transmembrane region" description="Helical" evidence="1">
    <location>
        <begin position="100"/>
        <end position="116"/>
    </location>
</feature>
<dbReference type="KEGG" id="ess:ATZ33_01300"/>
<dbReference type="EMBL" id="CP013614">
    <property type="protein sequence ID" value="ALS00067.1"/>
    <property type="molecule type" value="Genomic_DNA"/>
</dbReference>